<dbReference type="EMBL" id="QVTD01000001">
    <property type="protein sequence ID" value="RFU66764.1"/>
    <property type="molecule type" value="Genomic_DNA"/>
</dbReference>
<proteinExistence type="predicted"/>
<comment type="caution">
    <text evidence="1">The sequence shown here is derived from an EMBL/GenBank/DDBJ whole genome shotgun (WGS) entry which is preliminary data.</text>
</comment>
<dbReference type="AlphaFoldDB" id="A0A372LJV2"/>
<organism evidence="1 2">
    <name type="scientific">Peribacillus glennii</name>
    <dbReference type="NCBI Taxonomy" id="2303991"/>
    <lineage>
        <taxon>Bacteria</taxon>
        <taxon>Bacillati</taxon>
        <taxon>Bacillota</taxon>
        <taxon>Bacilli</taxon>
        <taxon>Bacillales</taxon>
        <taxon>Bacillaceae</taxon>
        <taxon>Peribacillus</taxon>
    </lineage>
</organism>
<gene>
    <name evidence="1" type="ORF">D0466_00840</name>
</gene>
<accession>A0A372LJV2</accession>
<dbReference type="OrthoDB" id="1934429at2"/>
<evidence type="ECO:0000313" key="2">
    <source>
        <dbReference type="Proteomes" id="UP000262939"/>
    </source>
</evidence>
<dbReference type="Proteomes" id="UP000262939">
    <property type="component" value="Unassembled WGS sequence"/>
</dbReference>
<keyword evidence="2" id="KW-1185">Reference proteome</keyword>
<dbReference type="InterPro" id="IPR021617">
    <property type="entry name" value="DUF3231"/>
</dbReference>
<name>A0A372LJV2_9BACI</name>
<dbReference type="Gene3D" id="1.20.1260.10">
    <property type="match status" value="1"/>
</dbReference>
<reference evidence="1 2" key="1">
    <citation type="submission" date="2018-08" db="EMBL/GenBank/DDBJ databases">
        <title>Bacillus chawlae sp. nov., Bacillus glennii sp. nov., and Bacillus saganii sp. nov. Isolated from the Vehicle Assembly Building at Kennedy Space Center where the Viking Spacecraft were Assembled.</title>
        <authorList>
            <person name="Seuylemezian A."/>
            <person name="Vaishampayan P."/>
        </authorList>
    </citation>
    <scope>NUCLEOTIDE SEQUENCE [LARGE SCALE GENOMIC DNA]</scope>
    <source>
        <strain evidence="1 2">V44-8</strain>
    </source>
</reference>
<sequence length="182" mass="20462">MSNIFEALMHTLKTAMDNEPQSRLHTGEVMICWLYYTAMTEALHYEEDALNMTTDDEVIEMLKDAIKTCGSQASRLEQFLTKEGVPLPTMPASKPKSDPEEVPLGVKLTDNEIANGVSVKIAYMNVQCATAQSQSVRTDVGYMFMEFQAELLIFGAILKPLMKKRGWLRVPPYYYPPGSPDN</sequence>
<dbReference type="Pfam" id="PF11553">
    <property type="entry name" value="DUF3231"/>
    <property type="match status" value="1"/>
</dbReference>
<protein>
    <submittedName>
        <fullName evidence="1">DUF3231 family protein</fullName>
    </submittedName>
</protein>
<dbReference type="InterPro" id="IPR012347">
    <property type="entry name" value="Ferritin-like"/>
</dbReference>
<evidence type="ECO:0000313" key="1">
    <source>
        <dbReference type="EMBL" id="RFU66764.1"/>
    </source>
</evidence>